<dbReference type="PANTHER" id="PTHR35525:SF3">
    <property type="entry name" value="BLL6575 PROTEIN"/>
    <property type="match status" value="1"/>
</dbReference>
<dbReference type="InterPro" id="IPR023286">
    <property type="entry name" value="ABATE_dom_sf"/>
</dbReference>
<dbReference type="Pfam" id="PF11706">
    <property type="entry name" value="zf-CGNR"/>
    <property type="match status" value="1"/>
</dbReference>
<evidence type="ECO:0000313" key="2">
    <source>
        <dbReference type="Proteomes" id="UP000199494"/>
    </source>
</evidence>
<evidence type="ECO:0000313" key="1">
    <source>
        <dbReference type="EMBL" id="SDC70660.1"/>
    </source>
</evidence>
<dbReference type="InterPro" id="IPR010852">
    <property type="entry name" value="ABATE"/>
</dbReference>
<name>A0A1G6NRR4_9PSEU</name>
<organism evidence="1 2">
    <name type="scientific">Prauserella marina</name>
    <dbReference type="NCBI Taxonomy" id="530584"/>
    <lineage>
        <taxon>Bacteria</taxon>
        <taxon>Bacillati</taxon>
        <taxon>Actinomycetota</taxon>
        <taxon>Actinomycetes</taxon>
        <taxon>Pseudonocardiales</taxon>
        <taxon>Pseudonocardiaceae</taxon>
        <taxon>Prauserella</taxon>
    </lineage>
</organism>
<dbReference type="STRING" id="530584.SAMN05421630_103279"/>
<keyword evidence="2" id="KW-1185">Reference proteome</keyword>
<dbReference type="EMBL" id="FMZE01000003">
    <property type="protein sequence ID" value="SDC70660.1"/>
    <property type="molecule type" value="Genomic_DNA"/>
</dbReference>
<dbReference type="AlphaFoldDB" id="A0A1G6NRR4"/>
<accession>A0A1G6NRR4</accession>
<dbReference type="InterPro" id="IPR021005">
    <property type="entry name" value="Znf_CGNR"/>
</dbReference>
<dbReference type="Gene3D" id="1.10.3300.10">
    <property type="entry name" value="Jann2411-like domain"/>
    <property type="match status" value="1"/>
</dbReference>
<reference evidence="1 2" key="1">
    <citation type="submission" date="2016-10" db="EMBL/GenBank/DDBJ databases">
        <authorList>
            <person name="de Groot N.N."/>
        </authorList>
    </citation>
    <scope>NUCLEOTIDE SEQUENCE [LARGE SCALE GENOMIC DNA]</scope>
    <source>
        <strain evidence="1 2">CGMCC 4.5506</strain>
    </source>
</reference>
<dbReference type="PANTHER" id="PTHR35525">
    <property type="entry name" value="BLL6575 PROTEIN"/>
    <property type="match status" value="1"/>
</dbReference>
<dbReference type="Pfam" id="PF07336">
    <property type="entry name" value="ABATE"/>
    <property type="match status" value="1"/>
</dbReference>
<proteinExistence type="predicted"/>
<dbReference type="SUPFAM" id="SSF160904">
    <property type="entry name" value="Jann2411-like"/>
    <property type="match status" value="1"/>
</dbReference>
<gene>
    <name evidence="1" type="ORF">SAMN05421630_103279</name>
</gene>
<sequence>MEWVFEGGRRCLDLVNTMRDRHTGGRELLVDADALAEWLRHGGFAVDVEEHQVSTVRALREAIDRLTRAVSDRCPPSAADVALVNTTSAAIPAPSLHLADDGSLTLVSGERTLDSVLAVFAVDAIELVTASPVVRVCAAADCGIRFLDASPKRNRQWCSMARCGNRAKARAHYARRKLSGESPRGGAGTR</sequence>
<protein>
    <submittedName>
        <fullName evidence="1">Conserved protein containing a Zn-ribbon-like motif, possibly RNA-binding</fullName>
    </submittedName>
</protein>
<dbReference type="RefSeq" id="WP_176879647.1">
    <property type="nucleotide sequence ID" value="NZ_CP016353.1"/>
</dbReference>
<dbReference type="Proteomes" id="UP000199494">
    <property type="component" value="Unassembled WGS sequence"/>
</dbReference>